<sequence>CDGETGECHCLPGWTGLQCKQSCPLGFWGRGCHTPCTCRNGASCSPHDGSCTCTPGFRGPMCQ</sequence>
<proteinExistence type="predicted"/>
<comment type="caution">
    <text evidence="7">The sequence shown here is derived from an EMBL/GenBank/DDBJ whole genome shotgun (WGS) entry which is preliminary data.</text>
</comment>
<feature type="non-terminal residue" evidence="7">
    <location>
        <position position="63"/>
    </location>
</feature>
<gene>
    <name evidence="7" type="primary">Megf11_1</name>
    <name evidence="7" type="ORF">CENBEN_R02743</name>
</gene>
<evidence type="ECO:0000256" key="4">
    <source>
        <dbReference type="ARBA" id="ARBA00023157"/>
    </source>
</evidence>
<evidence type="ECO:0000259" key="5">
    <source>
        <dbReference type="PROSITE" id="PS00022"/>
    </source>
</evidence>
<evidence type="ECO:0000256" key="3">
    <source>
        <dbReference type="ARBA" id="ARBA00022737"/>
    </source>
</evidence>
<dbReference type="InterPro" id="IPR002049">
    <property type="entry name" value="LE_dom"/>
</dbReference>
<feature type="domain" description="EGF-like" evidence="5">
    <location>
        <begin position="8"/>
        <end position="19"/>
    </location>
</feature>
<dbReference type="PRINTS" id="PR00011">
    <property type="entry name" value="EGFLAMININ"/>
</dbReference>
<dbReference type="Gene3D" id="2.170.300.10">
    <property type="entry name" value="Tie2 ligand-binding domain superfamily"/>
    <property type="match status" value="1"/>
</dbReference>
<dbReference type="AlphaFoldDB" id="A0A852M9K8"/>
<organism evidence="7 8">
    <name type="scientific">Centropus bengalensis</name>
    <name type="common">lesser coucal</name>
    <dbReference type="NCBI Taxonomy" id="1463675"/>
    <lineage>
        <taxon>Eukaryota</taxon>
        <taxon>Metazoa</taxon>
        <taxon>Chordata</taxon>
        <taxon>Craniata</taxon>
        <taxon>Vertebrata</taxon>
        <taxon>Euteleostomi</taxon>
        <taxon>Archelosauria</taxon>
        <taxon>Archosauria</taxon>
        <taxon>Dinosauria</taxon>
        <taxon>Saurischia</taxon>
        <taxon>Theropoda</taxon>
        <taxon>Coelurosauria</taxon>
        <taxon>Aves</taxon>
        <taxon>Neognathae</taxon>
        <taxon>Neoaves</taxon>
        <taxon>Otidimorphae</taxon>
        <taxon>Cuculiformes</taxon>
        <taxon>Centropidae</taxon>
        <taxon>Centropus</taxon>
    </lineage>
</organism>
<keyword evidence="4" id="KW-1015">Disulfide bond</keyword>
<protein>
    <submittedName>
        <fullName evidence="7">MEG11 protein</fullName>
    </submittedName>
</protein>
<dbReference type="PROSITE" id="PS01186">
    <property type="entry name" value="EGF_2"/>
    <property type="match status" value="1"/>
</dbReference>
<dbReference type="EMBL" id="WBNK01005781">
    <property type="protein sequence ID" value="NXY00400.1"/>
    <property type="molecule type" value="Genomic_DNA"/>
</dbReference>
<evidence type="ECO:0000259" key="6">
    <source>
        <dbReference type="PROSITE" id="PS01186"/>
    </source>
</evidence>
<dbReference type="Proteomes" id="UP000632886">
    <property type="component" value="Unassembled WGS sequence"/>
</dbReference>
<dbReference type="InterPro" id="IPR052485">
    <property type="entry name" value="MEGF_diff_regulators"/>
</dbReference>
<dbReference type="SUPFAM" id="SSF57196">
    <property type="entry name" value="EGF/Laminin"/>
    <property type="match status" value="1"/>
</dbReference>
<dbReference type="PANTHER" id="PTHR24052:SF12">
    <property type="entry name" value="PLATELET ENDOTHELIAL AGGREGATION RECEPTOR 1"/>
    <property type="match status" value="1"/>
</dbReference>
<keyword evidence="3" id="KW-0677">Repeat</keyword>
<reference evidence="7 8" key="1">
    <citation type="submission" date="2020-02" db="EMBL/GenBank/DDBJ databases">
        <title>Bird 10,000 Genomes (B10K) Project - Family phase.</title>
        <authorList>
            <person name="Zhang G."/>
        </authorList>
    </citation>
    <scope>NUCLEOTIDE SEQUENCE [LARGE SCALE GENOMIC DNA]</scope>
    <source>
        <strain evidence="7">B10K-DU-017-21</strain>
    </source>
</reference>
<evidence type="ECO:0000313" key="8">
    <source>
        <dbReference type="Proteomes" id="UP000632886"/>
    </source>
</evidence>
<evidence type="ECO:0000256" key="1">
    <source>
        <dbReference type="ARBA" id="ARBA00022536"/>
    </source>
</evidence>
<dbReference type="GO" id="GO:0016020">
    <property type="term" value="C:membrane"/>
    <property type="evidence" value="ECO:0007669"/>
    <property type="project" value="TreeGrafter"/>
</dbReference>
<keyword evidence="1" id="KW-0245">EGF-like domain</keyword>
<evidence type="ECO:0000313" key="7">
    <source>
        <dbReference type="EMBL" id="NXY00400.1"/>
    </source>
</evidence>
<dbReference type="PANTHER" id="PTHR24052">
    <property type="entry name" value="DELTA-RELATED"/>
    <property type="match status" value="1"/>
</dbReference>
<dbReference type="Pfam" id="PF00053">
    <property type="entry name" value="EGF_laminin"/>
    <property type="match status" value="1"/>
</dbReference>
<keyword evidence="2" id="KW-0732">Signal</keyword>
<keyword evidence="8" id="KW-1185">Reference proteome</keyword>
<accession>A0A852M9K8</accession>
<dbReference type="InterPro" id="IPR000742">
    <property type="entry name" value="EGF"/>
</dbReference>
<feature type="non-terminal residue" evidence="7">
    <location>
        <position position="1"/>
    </location>
</feature>
<evidence type="ECO:0000256" key="2">
    <source>
        <dbReference type="ARBA" id="ARBA00022729"/>
    </source>
</evidence>
<dbReference type="PROSITE" id="PS00022">
    <property type="entry name" value="EGF_1"/>
    <property type="match status" value="2"/>
</dbReference>
<feature type="domain" description="EGF-like" evidence="5 6">
    <location>
        <begin position="51"/>
        <end position="62"/>
    </location>
</feature>
<dbReference type="FunFam" id="2.170.300.10:FF:000041">
    <property type="entry name" value="Tyrosine protein kinase receptor tie-1, putative"/>
    <property type="match status" value="1"/>
</dbReference>
<name>A0A852M9K8_9AVES</name>